<keyword evidence="7" id="KW-0573">Peptidoglycan synthesis</keyword>
<evidence type="ECO:0000256" key="5">
    <source>
        <dbReference type="ARBA" id="ARBA00022692"/>
    </source>
</evidence>
<evidence type="ECO:0000256" key="2">
    <source>
        <dbReference type="ARBA" id="ARBA00022519"/>
    </source>
</evidence>
<dbReference type="PANTHER" id="PTHR30400:SF0">
    <property type="entry name" value="BIOSYNTHETIC PEPTIDOGLYCAN TRANSGLYCOSYLASE"/>
    <property type="match status" value="1"/>
</dbReference>
<dbReference type="InterPro" id="IPR023346">
    <property type="entry name" value="Lysozyme-like_dom_sf"/>
</dbReference>
<reference evidence="12 13" key="1">
    <citation type="submission" date="2020-08" db="EMBL/GenBank/DDBJ databases">
        <title>Genomic Encyclopedia of Type Strains, Phase IV (KMG-V): Genome sequencing to study the core and pangenomes of soil and plant-associated prokaryotes.</title>
        <authorList>
            <person name="Whitman W."/>
        </authorList>
    </citation>
    <scope>NUCLEOTIDE SEQUENCE [LARGE SCALE GENOMIC DNA]</scope>
    <source>
        <strain evidence="12 13">M2T3</strain>
    </source>
</reference>
<keyword evidence="2" id="KW-0997">Cell inner membrane</keyword>
<keyword evidence="9" id="KW-0472">Membrane</keyword>
<evidence type="ECO:0000256" key="9">
    <source>
        <dbReference type="ARBA" id="ARBA00023136"/>
    </source>
</evidence>
<keyword evidence="1" id="KW-1003">Cell membrane</keyword>
<evidence type="ECO:0000256" key="3">
    <source>
        <dbReference type="ARBA" id="ARBA00022676"/>
    </source>
</evidence>
<dbReference type="RefSeq" id="WP_184629268.1">
    <property type="nucleotide sequence ID" value="NZ_JACHCC010000020.1"/>
</dbReference>
<keyword evidence="4" id="KW-0808">Transferase</keyword>
<dbReference type="PANTHER" id="PTHR30400">
    <property type="entry name" value="MONOFUNCTIONAL BIOSYNTHETIC PEPTIDOGLYCAN TRANSGLYCOSYLASE"/>
    <property type="match status" value="1"/>
</dbReference>
<dbReference type="GO" id="GO:0016020">
    <property type="term" value="C:membrane"/>
    <property type="evidence" value="ECO:0007669"/>
    <property type="project" value="InterPro"/>
</dbReference>
<dbReference type="InterPro" id="IPR001264">
    <property type="entry name" value="Glyco_trans_51"/>
</dbReference>
<keyword evidence="6" id="KW-0133">Cell shape</keyword>
<dbReference type="InterPro" id="IPR036950">
    <property type="entry name" value="PBP_transglycosylase"/>
</dbReference>
<name>A0A7X0MMJ3_9SPHI</name>
<dbReference type="GO" id="GO:0009274">
    <property type="term" value="C:peptidoglycan-based cell wall"/>
    <property type="evidence" value="ECO:0007669"/>
    <property type="project" value="InterPro"/>
</dbReference>
<dbReference type="GO" id="GO:0071555">
    <property type="term" value="P:cell wall organization"/>
    <property type="evidence" value="ECO:0007669"/>
    <property type="project" value="UniProtKB-KW"/>
</dbReference>
<keyword evidence="3" id="KW-0328">Glycosyltransferase</keyword>
<evidence type="ECO:0000313" key="13">
    <source>
        <dbReference type="Proteomes" id="UP000521017"/>
    </source>
</evidence>
<comment type="caution">
    <text evidence="12">The sequence shown here is derived from an EMBL/GenBank/DDBJ whole genome shotgun (WGS) entry which is preliminary data.</text>
</comment>
<dbReference type="GO" id="GO:0009252">
    <property type="term" value="P:peptidoglycan biosynthetic process"/>
    <property type="evidence" value="ECO:0007669"/>
    <property type="project" value="UniProtKB-KW"/>
</dbReference>
<feature type="domain" description="Glycosyl transferase family 51" evidence="11">
    <location>
        <begin position="387"/>
        <end position="545"/>
    </location>
</feature>
<evidence type="ECO:0000259" key="11">
    <source>
        <dbReference type="Pfam" id="PF00912"/>
    </source>
</evidence>
<evidence type="ECO:0000256" key="6">
    <source>
        <dbReference type="ARBA" id="ARBA00022960"/>
    </source>
</evidence>
<dbReference type="Pfam" id="PF00912">
    <property type="entry name" value="Transgly"/>
    <property type="match status" value="1"/>
</dbReference>
<dbReference type="GO" id="GO:0016763">
    <property type="term" value="F:pentosyltransferase activity"/>
    <property type="evidence" value="ECO:0007669"/>
    <property type="project" value="InterPro"/>
</dbReference>
<evidence type="ECO:0000256" key="8">
    <source>
        <dbReference type="ARBA" id="ARBA00022989"/>
    </source>
</evidence>
<evidence type="ECO:0000256" key="7">
    <source>
        <dbReference type="ARBA" id="ARBA00022984"/>
    </source>
</evidence>
<dbReference type="Proteomes" id="UP000521017">
    <property type="component" value="Unassembled WGS sequence"/>
</dbReference>
<sequence>MKRLGILLVFTKLFSCLLLGRAWHRSIKTKILNKYKLRIKLKKIKINSYKKFTIENIYIKDVKANRVHLLKSLSCCINVKSFLVGRINFTFIEANGLEIIFFKKNNSTSNLTFSPKGKGKFKSRIISKGISIFGYLPGNINFNGIKISFNDDEFFMIPFLRIENGLLHNRVSSMYNDSAYKENMLKVSNFVNTSDDSLKNHYPVSIFKGHSKIEIQFIEIVLNKKEVDSQELQLDFNFTNATIESSFISDDKLENQCINGIINFKFNDGEIIVDESSIVNLNQIPFSFFIEIELSEIDFVSIGVLLDEIEVTKVLEAFPSFMFNSSIANYLIGSISFALSLKFQLNYALNYIFDIQVSHDLKLASSDCLIDFKYLNAPFIHNILEDEQVIKTIELNKNNINFSSLDGVSEILKSTIITTEDGNFFSHKGFDKKSIGFAIVSNIAHRKFVRGASTITMQVVRNLFLNHKKTILRKFEEVIITWSLEEIYCIPKLRLFEIYLNIIEFGPNIYGIAEASEFYFSKSVKNLTLVECLIISYIIPRPKFFLDALINQSPRLLKNLKLYIDNYSQEMLRKGLIKQTEIDDIPLVIAFSKHLGTINLE</sequence>
<dbReference type="Gene3D" id="1.10.3810.10">
    <property type="entry name" value="Biosynthetic peptidoglycan transglycosylase-like"/>
    <property type="match status" value="1"/>
</dbReference>
<proteinExistence type="predicted"/>
<dbReference type="AlphaFoldDB" id="A0A7X0MMJ3"/>
<keyword evidence="5" id="KW-0812">Transmembrane</keyword>
<dbReference type="GO" id="GO:0008360">
    <property type="term" value="P:regulation of cell shape"/>
    <property type="evidence" value="ECO:0007669"/>
    <property type="project" value="UniProtKB-KW"/>
</dbReference>
<keyword evidence="8" id="KW-1133">Transmembrane helix</keyword>
<evidence type="ECO:0000256" key="4">
    <source>
        <dbReference type="ARBA" id="ARBA00022679"/>
    </source>
</evidence>
<dbReference type="SUPFAM" id="SSF53955">
    <property type="entry name" value="Lysozyme-like"/>
    <property type="match status" value="1"/>
</dbReference>
<evidence type="ECO:0000313" key="12">
    <source>
        <dbReference type="EMBL" id="MBB6503030.1"/>
    </source>
</evidence>
<dbReference type="InterPro" id="IPR011812">
    <property type="entry name" value="Pep_trsgly"/>
</dbReference>
<accession>A0A7X0MMJ3</accession>
<evidence type="ECO:0000256" key="1">
    <source>
        <dbReference type="ARBA" id="ARBA00022475"/>
    </source>
</evidence>
<keyword evidence="10" id="KW-0961">Cell wall biogenesis/degradation</keyword>
<organism evidence="12 13">
    <name type="scientific">Pedobacter cryoconitis</name>
    <dbReference type="NCBI Taxonomy" id="188932"/>
    <lineage>
        <taxon>Bacteria</taxon>
        <taxon>Pseudomonadati</taxon>
        <taxon>Bacteroidota</taxon>
        <taxon>Sphingobacteriia</taxon>
        <taxon>Sphingobacteriales</taxon>
        <taxon>Sphingobacteriaceae</taxon>
        <taxon>Pedobacter</taxon>
    </lineage>
</organism>
<protein>
    <recommendedName>
        <fullName evidence="11">Glycosyl transferase family 51 domain-containing protein</fullName>
    </recommendedName>
</protein>
<gene>
    <name evidence="12" type="ORF">HDF25_005216</name>
</gene>
<evidence type="ECO:0000256" key="10">
    <source>
        <dbReference type="ARBA" id="ARBA00023316"/>
    </source>
</evidence>
<dbReference type="EMBL" id="JACHCC010000020">
    <property type="protein sequence ID" value="MBB6503030.1"/>
    <property type="molecule type" value="Genomic_DNA"/>
</dbReference>